<dbReference type="PANTHER" id="PTHR32019:SF2">
    <property type="entry name" value="R3H DOMAIN-CONTAINING PROTEIN 4"/>
    <property type="match status" value="1"/>
</dbReference>
<dbReference type="PANTHER" id="PTHR32019">
    <property type="entry name" value="R3H DOMAIN-CONTAINING PROTEIN 4"/>
    <property type="match status" value="1"/>
</dbReference>
<dbReference type="InterPro" id="IPR039629">
    <property type="entry name" value="R3HDM4"/>
</dbReference>
<dbReference type="STRING" id="109376.A0A0D3C7A0"/>
<name>A0A0D3C7A0_BRAOL</name>
<evidence type="ECO:0000259" key="1">
    <source>
        <dbReference type="Pfam" id="PF13902"/>
    </source>
</evidence>
<reference evidence="2" key="2">
    <citation type="submission" date="2015-03" db="UniProtKB">
        <authorList>
            <consortium name="EnsemblPlants"/>
        </authorList>
    </citation>
    <scope>IDENTIFICATION</scope>
</reference>
<dbReference type="Pfam" id="PF13902">
    <property type="entry name" value="R3H-assoc"/>
    <property type="match status" value="1"/>
</dbReference>
<reference evidence="2 3" key="1">
    <citation type="journal article" date="2014" name="Genome Biol.">
        <title>Transcriptome and methylome profiling reveals relics of genome dominance in the mesopolyploid Brassica oleracea.</title>
        <authorList>
            <person name="Parkin I.A."/>
            <person name="Koh C."/>
            <person name="Tang H."/>
            <person name="Robinson S.J."/>
            <person name="Kagale S."/>
            <person name="Clarke W.E."/>
            <person name="Town C.D."/>
            <person name="Nixon J."/>
            <person name="Krishnakumar V."/>
            <person name="Bidwell S.L."/>
            <person name="Denoeud F."/>
            <person name="Belcram H."/>
            <person name="Links M.G."/>
            <person name="Just J."/>
            <person name="Clarke C."/>
            <person name="Bender T."/>
            <person name="Huebert T."/>
            <person name="Mason A.S."/>
            <person name="Pires J.C."/>
            <person name="Barker G."/>
            <person name="Moore J."/>
            <person name="Walley P.G."/>
            <person name="Manoli S."/>
            <person name="Batley J."/>
            <person name="Edwards D."/>
            <person name="Nelson M.N."/>
            <person name="Wang X."/>
            <person name="Paterson A.H."/>
            <person name="King G."/>
            <person name="Bancroft I."/>
            <person name="Chalhoub B."/>
            <person name="Sharpe A.G."/>
        </authorList>
    </citation>
    <scope>NUCLEOTIDE SEQUENCE</scope>
    <source>
        <strain evidence="2 3">cv. TO1000</strain>
    </source>
</reference>
<accession>A0A0D3C7A0</accession>
<evidence type="ECO:0000313" key="2">
    <source>
        <dbReference type="EnsemblPlants" id="Bo5g003690.1"/>
    </source>
</evidence>
<dbReference type="GO" id="GO:0003676">
    <property type="term" value="F:nucleic acid binding"/>
    <property type="evidence" value="ECO:0007669"/>
    <property type="project" value="InterPro"/>
</dbReference>
<dbReference type="EnsemblPlants" id="Bo5g003690.1">
    <property type="protein sequence ID" value="Bo5g003690.1"/>
    <property type="gene ID" value="Bo5g003690"/>
</dbReference>
<sequence>MVCQSGTSPLNWLLARARTLRPDKVLSKEGNEPLTRYSGTSSGSGRVFRVFGYFDRLNRVGYNHQNRAYSPCVCHFYRGISPKSQRASFIRSPLSILVAFFLSKAEQVSRVQLAQLLYLYLGESIMAATNVLLRDESLLMSPSPLDPRRGDASASRGLSLEKKIEALESLTGQVSNRRSRRWLNDRILMELVPRLDAQEIRGLFAPPPWGDDVPPSAFSLTNVGEWDKFRNIDMDKENRWCDLFDLLGLNSLSINHNWERKKLCSCQANIMDSLNQSSVRQKGHVDADKTAVLTAWRRIDCRTREALRRSFLPDLIEGYENCISHFIEEGGEGDVLELKVQDPFHRLLLHGVCEYHNLVSTTETEQIGKKAMKTTKIKWKNSDEKLSISLAHFLRMSKEGAW</sequence>
<dbReference type="eggNOG" id="ENOG502QQ6J">
    <property type="taxonomic scope" value="Eukaryota"/>
</dbReference>
<protein>
    <recommendedName>
        <fullName evidence="1">R3H-associated N-terminal domain-containing protein</fullName>
    </recommendedName>
</protein>
<organism evidence="2 3">
    <name type="scientific">Brassica oleracea var. oleracea</name>
    <dbReference type="NCBI Taxonomy" id="109376"/>
    <lineage>
        <taxon>Eukaryota</taxon>
        <taxon>Viridiplantae</taxon>
        <taxon>Streptophyta</taxon>
        <taxon>Embryophyta</taxon>
        <taxon>Tracheophyta</taxon>
        <taxon>Spermatophyta</taxon>
        <taxon>Magnoliopsida</taxon>
        <taxon>eudicotyledons</taxon>
        <taxon>Gunneridae</taxon>
        <taxon>Pentapetalae</taxon>
        <taxon>rosids</taxon>
        <taxon>malvids</taxon>
        <taxon>Brassicales</taxon>
        <taxon>Brassicaceae</taxon>
        <taxon>Brassiceae</taxon>
        <taxon>Brassica</taxon>
    </lineage>
</organism>
<dbReference type="InterPro" id="IPR025952">
    <property type="entry name" value="R3H-assoc_dom"/>
</dbReference>
<dbReference type="HOGENOM" id="CLU_685792_0_0_1"/>
<dbReference type="Proteomes" id="UP000032141">
    <property type="component" value="Chromosome C5"/>
</dbReference>
<dbReference type="AlphaFoldDB" id="A0A0D3C7A0"/>
<feature type="domain" description="R3H-associated N-terminal" evidence="1">
    <location>
        <begin position="159"/>
        <end position="239"/>
    </location>
</feature>
<dbReference type="SUPFAM" id="SSF82708">
    <property type="entry name" value="R3H domain"/>
    <property type="match status" value="1"/>
</dbReference>
<keyword evidence="3" id="KW-1185">Reference proteome</keyword>
<evidence type="ECO:0000313" key="3">
    <source>
        <dbReference type="Proteomes" id="UP000032141"/>
    </source>
</evidence>
<dbReference type="InterPro" id="IPR036867">
    <property type="entry name" value="R3H_dom_sf"/>
</dbReference>
<dbReference type="Gramene" id="Bo5g003690.1">
    <property type="protein sequence ID" value="Bo5g003690.1"/>
    <property type="gene ID" value="Bo5g003690"/>
</dbReference>
<proteinExistence type="predicted"/>